<reference evidence="2 3" key="1">
    <citation type="submission" date="2020-12" db="EMBL/GenBank/DDBJ databases">
        <title>Streptomyces typhae sp. nov., a novel endophytic actinomycete isolated from the root of cattail pollen (Typha angustifolia L.).</title>
        <authorList>
            <person name="Peng C."/>
            <person name="Liu C."/>
        </authorList>
    </citation>
    <scope>NUCLEOTIDE SEQUENCE [LARGE SCALE GENOMIC DNA]</scope>
    <source>
        <strain evidence="2 3">JCM 4753</strain>
    </source>
</reference>
<feature type="transmembrane region" description="Helical" evidence="1">
    <location>
        <begin position="44"/>
        <end position="62"/>
    </location>
</feature>
<dbReference type="Proteomes" id="UP000634780">
    <property type="component" value="Unassembled WGS sequence"/>
</dbReference>
<dbReference type="RefSeq" id="WP_190120667.1">
    <property type="nucleotide sequence ID" value="NZ_BMVR01000041.1"/>
</dbReference>
<name>A0ABS0XJ50_9ACTN</name>
<feature type="transmembrane region" description="Helical" evidence="1">
    <location>
        <begin position="12"/>
        <end position="32"/>
    </location>
</feature>
<evidence type="ECO:0000256" key="1">
    <source>
        <dbReference type="SAM" id="Phobius"/>
    </source>
</evidence>
<feature type="transmembrane region" description="Helical" evidence="1">
    <location>
        <begin position="74"/>
        <end position="96"/>
    </location>
</feature>
<keyword evidence="1" id="KW-0472">Membrane</keyword>
<keyword evidence="1" id="KW-1133">Transmembrane helix</keyword>
<proteinExistence type="predicted"/>
<gene>
    <name evidence="2" type="ORF">JGB26_40505</name>
</gene>
<keyword evidence="3" id="KW-1185">Reference proteome</keyword>
<organism evidence="2 3">
    <name type="scientific">Streptomyces flavofungini</name>
    <dbReference type="NCBI Taxonomy" id="68200"/>
    <lineage>
        <taxon>Bacteria</taxon>
        <taxon>Bacillati</taxon>
        <taxon>Actinomycetota</taxon>
        <taxon>Actinomycetes</taxon>
        <taxon>Kitasatosporales</taxon>
        <taxon>Streptomycetaceae</taxon>
        <taxon>Streptomyces</taxon>
    </lineage>
</organism>
<comment type="caution">
    <text evidence="2">The sequence shown here is derived from an EMBL/GenBank/DDBJ whole genome shotgun (WGS) entry which is preliminary data.</text>
</comment>
<evidence type="ECO:0000313" key="2">
    <source>
        <dbReference type="EMBL" id="MBJ3813265.1"/>
    </source>
</evidence>
<evidence type="ECO:0008006" key="4">
    <source>
        <dbReference type="Google" id="ProtNLM"/>
    </source>
</evidence>
<keyword evidence="1" id="KW-0812">Transmembrane</keyword>
<dbReference type="EMBL" id="JAEKOZ010000061">
    <property type="protein sequence ID" value="MBJ3813265.1"/>
    <property type="molecule type" value="Genomic_DNA"/>
</dbReference>
<sequence>MDAKNLFMTPTTAALVRAEYALGLLVALTLFLSHLHDVRWEPAIGLFVYIDLIGYLPGAIQMRRSSTGDLHKAYYIAYNVTHSMLTQALVALLWMALLGPEWALLTLAIHLCGDRALFGNFLKPFGVRFEPHQHPAYHRFRREFSTAHQTSHRRPARDAS</sequence>
<accession>A0ABS0XJ50</accession>
<protein>
    <recommendedName>
        <fullName evidence="4">Integral membrane protein</fullName>
    </recommendedName>
</protein>
<evidence type="ECO:0000313" key="3">
    <source>
        <dbReference type="Proteomes" id="UP000634780"/>
    </source>
</evidence>